<gene>
    <name evidence="3" type="ORF">SAMN04487974_10856</name>
</gene>
<dbReference type="Proteomes" id="UP000199495">
    <property type="component" value="Unassembled WGS sequence"/>
</dbReference>
<evidence type="ECO:0000313" key="3">
    <source>
        <dbReference type="EMBL" id="SDG78228.1"/>
    </source>
</evidence>
<dbReference type="RefSeq" id="WP_090597173.1">
    <property type="nucleotide sequence ID" value="NZ_FNCS01000008.1"/>
</dbReference>
<dbReference type="GO" id="GO:0042597">
    <property type="term" value="C:periplasmic space"/>
    <property type="evidence" value="ECO:0007669"/>
    <property type="project" value="InterPro"/>
</dbReference>
<dbReference type="OrthoDB" id="7949978at2"/>
<feature type="region of interest" description="Disordered" evidence="1">
    <location>
        <begin position="174"/>
        <end position="199"/>
    </location>
</feature>
<feature type="chain" id="PRO_5011609102" evidence="2">
    <location>
        <begin position="28"/>
        <end position="199"/>
    </location>
</feature>
<name>A0A1G7X223_9HYPH</name>
<proteinExistence type="predicted"/>
<dbReference type="Pfam" id="PF07813">
    <property type="entry name" value="LTXXQ"/>
    <property type="match status" value="1"/>
</dbReference>
<sequence>MKTMTKGAIIAITTAALGATAMLPAYAQPFGGERGFTQRIEGGHAHSFRPAGPGAAMMGQRGNLLEVLLSGRGAEAIDVAAVRLTHQLSLDAEQQALLEDLRLAALGAVEELKTAREEMAQVTEAQDAPDLVARYSGLVAMTTARADALEAMQPAYEAFVGSLNEEQISALVPQRRAATPPLPGDSDAGPALTGPGAEG</sequence>
<organism evidence="3 4">
    <name type="scientific">Pelagibacterium luteolum</name>
    <dbReference type="NCBI Taxonomy" id="440168"/>
    <lineage>
        <taxon>Bacteria</taxon>
        <taxon>Pseudomonadati</taxon>
        <taxon>Pseudomonadota</taxon>
        <taxon>Alphaproteobacteria</taxon>
        <taxon>Hyphomicrobiales</taxon>
        <taxon>Devosiaceae</taxon>
        <taxon>Pelagibacterium</taxon>
    </lineage>
</organism>
<protein>
    <submittedName>
        <fullName evidence="3">LTXXQ motif family protein</fullName>
    </submittedName>
</protein>
<dbReference type="InterPro" id="IPR012899">
    <property type="entry name" value="LTXXQ"/>
</dbReference>
<evidence type="ECO:0000256" key="2">
    <source>
        <dbReference type="SAM" id="SignalP"/>
    </source>
</evidence>
<accession>A0A1G7X223</accession>
<dbReference type="EMBL" id="FNCS01000008">
    <property type="protein sequence ID" value="SDG78228.1"/>
    <property type="molecule type" value="Genomic_DNA"/>
</dbReference>
<feature type="signal peptide" evidence="2">
    <location>
        <begin position="1"/>
        <end position="27"/>
    </location>
</feature>
<evidence type="ECO:0000256" key="1">
    <source>
        <dbReference type="SAM" id="MobiDB-lite"/>
    </source>
</evidence>
<reference evidence="3 4" key="1">
    <citation type="submission" date="2016-10" db="EMBL/GenBank/DDBJ databases">
        <authorList>
            <person name="de Groot N.N."/>
        </authorList>
    </citation>
    <scope>NUCLEOTIDE SEQUENCE [LARGE SCALE GENOMIC DNA]</scope>
    <source>
        <strain evidence="3 4">CGMCC 1.10267</strain>
    </source>
</reference>
<dbReference type="AlphaFoldDB" id="A0A1G7X223"/>
<evidence type="ECO:0000313" key="4">
    <source>
        <dbReference type="Proteomes" id="UP000199495"/>
    </source>
</evidence>
<keyword evidence="4" id="KW-1185">Reference proteome</keyword>
<keyword evidence="2" id="KW-0732">Signal</keyword>